<name>A0ABU0EKL7_9CELL</name>
<gene>
    <name evidence="1" type="ORF">J2X26_003903</name>
</gene>
<proteinExistence type="predicted"/>
<keyword evidence="2" id="KW-1185">Reference proteome</keyword>
<protein>
    <recommendedName>
        <fullName evidence="3">DUF2294 family protein</fullName>
    </recommendedName>
</protein>
<evidence type="ECO:0000313" key="2">
    <source>
        <dbReference type="Proteomes" id="UP001239626"/>
    </source>
</evidence>
<reference evidence="1 2" key="1">
    <citation type="submission" date="2023-07" db="EMBL/GenBank/DDBJ databases">
        <title>Sorghum-associated microbial communities from plants grown in Nebraska, USA.</title>
        <authorList>
            <person name="Schachtman D."/>
        </authorList>
    </citation>
    <scope>NUCLEOTIDE SEQUENCE [LARGE SCALE GENOMIC DNA]</scope>
    <source>
        <strain evidence="1 2">BE332</strain>
    </source>
</reference>
<dbReference type="EMBL" id="JAUSVB010000006">
    <property type="protein sequence ID" value="MDQ0375565.1"/>
    <property type="molecule type" value="Genomic_DNA"/>
</dbReference>
<organism evidence="1 2">
    <name type="scientific">Cellulomonas humilata</name>
    <dbReference type="NCBI Taxonomy" id="144055"/>
    <lineage>
        <taxon>Bacteria</taxon>
        <taxon>Bacillati</taxon>
        <taxon>Actinomycetota</taxon>
        <taxon>Actinomycetes</taxon>
        <taxon>Micrococcales</taxon>
        <taxon>Cellulomonadaceae</taxon>
        <taxon>Cellulomonas</taxon>
    </lineage>
</organism>
<accession>A0ABU0EKL7</accession>
<sequence>MNLSARPNLREDPDLYQRMERLLRDAAQTASRELASVGVIGTYPFLGYFLSPNVWWIVATDAERSAMREGGVPRDVVREHLLAAGMPEDLVAGLAVDVESQETVDRSFDGNWYLAMR</sequence>
<comment type="caution">
    <text evidence="1">The sequence shown here is derived from an EMBL/GenBank/DDBJ whole genome shotgun (WGS) entry which is preliminary data.</text>
</comment>
<dbReference type="Proteomes" id="UP001239626">
    <property type="component" value="Unassembled WGS sequence"/>
</dbReference>
<dbReference type="RefSeq" id="WP_307494366.1">
    <property type="nucleotide sequence ID" value="NZ_JAUSVB010000006.1"/>
</dbReference>
<evidence type="ECO:0008006" key="3">
    <source>
        <dbReference type="Google" id="ProtNLM"/>
    </source>
</evidence>
<evidence type="ECO:0000313" key="1">
    <source>
        <dbReference type="EMBL" id="MDQ0375565.1"/>
    </source>
</evidence>